<protein>
    <submittedName>
        <fullName evidence="1">Uncharacterized protein</fullName>
    </submittedName>
</protein>
<dbReference type="Proteomes" id="UP000824533">
    <property type="component" value="Linkage Group LG14"/>
</dbReference>
<sequence length="209" mass="23886">MVNGTWTEDHINELWGVPFTTYRVYPPCEVSQLKQLRSLVKESDPILILSVAQFRPEKDHPLMLQAMYELRNLLVKNEMLWNKVKIKLTLADRVRNTEVRKRVGLKESRFWCLNLNFYQSFVDPSPHAPMLQFEPLASPQPLYSTPAAIENTHFGIALPSANLDILKSSPASGGNLCGPSPLPAFWSRETSINRFDKSQYKKSIALKKT</sequence>
<keyword evidence="2" id="KW-1185">Reference proteome</keyword>
<comment type="caution">
    <text evidence="1">The sequence shown here is derived from an EMBL/GenBank/DDBJ whole genome shotgun (WGS) entry which is preliminary data.</text>
</comment>
<gene>
    <name evidence="1" type="ORF">K1T71_008087</name>
</gene>
<accession>A0ACC1CW85</accession>
<name>A0ACC1CW85_9NEOP</name>
<evidence type="ECO:0000313" key="1">
    <source>
        <dbReference type="EMBL" id="KAJ0175913.1"/>
    </source>
</evidence>
<proteinExistence type="predicted"/>
<evidence type="ECO:0000313" key="2">
    <source>
        <dbReference type="Proteomes" id="UP000824533"/>
    </source>
</evidence>
<dbReference type="EMBL" id="CM034400">
    <property type="protein sequence ID" value="KAJ0175913.1"/>
    <property type="molecule type" value="Genomic_DNA"/>
</dbReference>
<reference evidence="1 2" key="1">
    <citation type="journal article" date="2021" name="Front. Genet.">
        <title>Chromosome-Level Genome Assembly Reveals Significant Gene Expansion in the Toll and IMD Signaling Pathways of Dendrolimus kikuchii.</title>
        <authorList>
            <person name="Zhou J."/>
            <person name="Wu P."/>
            <person name="Xiong Z."/>
            <person name="Liu N."/>
            <person name="Zhao N."/>
            <person name="Ji M."/>
            <person name="Qiu Y."/>
            <person name="Yang B."/>
        </authorList>
    </citation>
    <scope>NUCLEOTIDE SEQUENCE [LARGE SCALE GENOMIC DNA]</scope>
    <source>
        <strain evidence="1">Ann1</strain>
    </source>
</reference>
<organism evidence="1 2">
    <name type="scientific">Dendrolimus kikuchii</name>
    <dbReference type="NCBI Taxonomy" id="765133"/>
    <lineage>
        <taxon>Eukaryota</taxon>
        <taxon>Metazoa</taxon>
        <taxon>Ecdysozoa</taxon>
        <taxon>Arthropoda</taxon>
        <taxon>Hexapoda</taxon>
        <taxon>Insecta</taxon>
        <taxon>Pterygota</taxon>
        <taxon>Neoptera</taxon>
        <taxon>Endopterygota</taxon>
        <taxon>Lepidoptera</taxon>
        <taxon>Glossata</taxon>
        <taxon>Ditrysia</taxon>
        <taxon>Bombycoidea</taxon>
        <taxon>Lasiocampidae</taxon>
        <taxon>Dendrolimus</taxon>
    </lineage>
</organism>